<organism evidence="2 3">
    <name type="scientific">Dactylonectria macrodidyma</name>
    <dbReference type="NCBI Taxonomy" id="307937"/>
    <lineage>
        <taxon>Eukaryota</taxon>
        <taxon>Fungi</taxon>
        <taxon>Dikarya</taxon>
        <taxon>Ascomycota</taxon>
        <taxon>Pezizomycotina</taxon>
        <taxon>Sordariomycetes</taxon>
        <taxon>Hypocreomycetidae</taxon>
        <taxon>Hypocreales</taxon>
        <taxon>Nectriaceae</taxon>
        <taxon>Dactylonectria</taxon>
    </lineage>
</organism>
<dbReference type="EMBL" id="JAGMUV010000055">
    <property type="protein sequence ID" value="KAH7109018.1"/>
    <property type="molecule type" value="Genomic_DNA"/>
</dbReference>
<name>A0A9P9CXS2_9HYPO</name>
<gene>
    <name evidence="2" type="ORF">EDB81DRAFT_769279</name>
</gene>
<feature type="region of interest" description="Disordered" evidence="1">
    <location>
        <begin position="60"/>
        <end position="83"/>
    </location>
</feature>
<dbReference type="Proteomes" id="UP000738349">
    <property type="component" value="Unassembled WGS sequence"/>
</dbReference>
<comment type="caution">
    <text evidence="2">The sequence shown here is derived from an EMBL/GenBank/DDBJ whole genome shotgun (WGS) entry which is preliminary data.</text>
</comment>
<evidence type="ECO:0000313" key="2">
    <source>
        <dbReference type="EMBL" id="KAH7109018.1"/>
    </source>
</evidence>
<keyword evidence="3" id="KW-1185">Reference proteome</keyword>
<reference evidence="2" key="1">
    <citation type="journal article" date="2021" name="Nat. Commun.">
        <title>Genetic determinants of endophytism in the Arabidopsis root mycobiome.</title>
        <authorList>
            <person name="Mesny F."/>
            <person name="Miyauchi S."/>
            <person name="Thiergart T."/>
            <person name="Pickel B."/>
            <person name="Atanasova L."/>
            <person name="Karlsson M."/>
            <person name="Huettel B."/>
            <person name="Barry K.W."/>
            <person name="Haridas S."/>
            <person name="Chen C."/>
            <person name="Bauer D."/>
            <person name="Andreopoulos W."/>
            <person name="Pangilinan J."/>
            <person name="LaButti K."/>
            <person name="Riley R."/>
            <person name="Lipzen A."/>
            <person name="Clum A."/>
            <person name="Drula E."/>
            <person name="Henrissat B."/>
            <person name="Kohler A."/>
            <person name="Grigoriev I.V."/>
            <person name="Martin F.M."/>
            <person name="Hacquard S."/>
        </authorList>
    </citation>
    <scope>NUCLEOTIDE SEQUENCE</scope>
    <source>
        <strain evidence="2">MPI-CAGE-AT-0147</strain>
    </source>
</reference>
<sequence>MHPWPLTRGKDPTNTMHACPTWHYLFYCFARRPKRQEGRSKTIPGIRDGGVCCQGRQSTGLSETYQASRRPRNSTPPSAPGEYMEGLIGDNKAWRKMAWDRGVMIGSVGSESGTDDVASGLTPSSIAVLRFRVLCLLVHVPPRPRLLVIRPLLSPPHQAPSPPVDSNKQHKTALSQAPNGLSLTAVVDLFMYLCPLPSYELLAACLARKEGPPLIAWVLSSWHESFLDGEGESKATLFPSLSPWNPSTTNNPDVPKSPRSDGVGIASDGWEPLLLIEKATTSPDRVALILPSTVGCN</sequence>
<feature type="compositionally biased region" description="Polar residues" evidence="1">
    <location>
        <begin position="242"/>
        <end position="252"/>
    </location>
</feature>
<accession>A0A9P9CXS2</accession>
<evidence type="ECO:0000256" key="1">
    <source>
        <dbReference type="SAM" id="MobiDB-lite"/>
    </source>
</evidence>
<feature type="region of interest" description="Disordered" evidence="1">
    <location>
        <begin position="241"/>
        <end position="261"/>
    </location>
</feature>
<dbReference type="AlphaFoldDB" id="A0A9P9CXS2"/>
<protein>
    <submittedName>
        <fullName evidence="2">Uncharacterized protein</fullName>
    </submittedName>
</protein>
<proteinExistence type="predicted"/>
<evidence type="ECO:0000313" key="3">
    <source>
        <dbReference type="Proteomes" id="UP000738349"/>
    </source>
</evidence>